<evidence type="ECO:0000313" key="3">
    <source>
        <dbReference type="Proteomes" id="UP000011682"/>
    </source>
</evidence>
<comment type="caution">
    <text evidence="2">The sequence shown here is derived from an EMBL/GenBank/DDBJ whole genome shotgun (WGS) entry which is preliminary data.</text>
</comment>
<evidence type="ECO:0000313" key="2">
    <source>
        <dbReference type="EMBL" id="EPX58494.1"/>
    </source>
</evidence>
<feature type="transmembrane region" description="Helical" evidence="1">
    <location>
        <begin position="12"/>
        <end position="32"/>
    </location>
</feature>
<dbReference type="RefSeq" id="WP_002627976.1">
    <property type="nucleotide sequence ID" value="NZ_ANAH02000024.1"/>
</dbReference>
<keyword evidence="3" id="KW-1185">Reference proteome</keyword>
<gene>
    <name evidence="2" type="ORF">D187_003966</name>
</gene>
<accession>S9QAY8</accession>
<sequence>MTGSRLRPWLGALGYVVGVALVSLLGISWGPLGGLEAQALLLVSCCVGLVAAGFLPRLLAPRALQFLVLSLGWLIVVGAGVMGWLEPHAFIRDRDESGLSSYRTTLHPFFTGALLGLLFLVALGHTVRFGPSLRRLLCLDVPLLAFLVLCWVLHLRGYPVFEG</sequence>
<keyword evidence="1" id="KW-0812">Transmembrane</keyword>
<reference evidence="2" key="1">
    <citation type="submission" date="2013-05" db="EMBL/GenBank/DDBJ databases">
        <title>Genome assembly of Cystobacter fuscus DSM 2262.</title>
        <authorList>
            <person name="Sharma G."/>
            <person name="Khatri I."/>
            <person name="Kaur C."/>
            <person name="Mayilraj S."/>
            <person name="Subramanian S."/>
        </authorList>
    </citation>
    <scope>NUCLEOTIDE SEQUENCE [LARGE SCALE GENOMIC DNA]</scope>
    <source>
        <strain evidence="2">DSM 2262</strain>
    </source>
</reference>
<dbReference type="Proteomes" id="UP000011682">
    <property type="component" value="Unassembled WGS sequence"/>
</dbReference>
<feature type="transmembrane region" description="Helical" evidence="1">
    <location>
        <begin position="66"/>
        <end position="85"/>
    </location>
</feature>
<dbReference type="EMBL" id="ANAH02000024">
    <property type="protein sequence ID" value="EPX58494.1"/>
    <property type="molecule type" value="Genomic_DNA"/>
</dbReference>
<feature type="transmembrane region" description="Helical" evidence="1">
    <location>
        <begin position="136"/>
        <end position="154"/>
    </location>
</feature>
<organism evidence="2 3">
    <name type="scientific">Cystobacter fuscus (strain ATCC 25194 / DSM 2262 / NBRC 100088 / M29)</name>
    <dbReference type="NCBI Taxonomy" id="1242864"/>
    <lineage>
        <taxon>Bacteria</taxon>
        <taxon>Pseudomonadati</taxon>
        <taxon>Myxococcota</taxon>
        <taxon>Myxococcia</taxon>
        <taxon>Myxococcales</taxon>
        <taxon>Cystobacterineae</taxon>
        <taxon>Archangiaceae</taxon>
        <taxon>Cystobacter</taxon>
    </lineage>
</organism>
<keyword evidence="1" id="KW-0472">Membrane</keyword>
<dbReference type="AlphaFoldDB" id="S9QAY8"/>
<evidence type="ECO:0000256" key="1">
    <source>
        <dbReference type="SAM" id="Phobius"/>
    </source>
</evidence>
<keyword evidence="1" id="KW-1133">Transmembrane helix</keyword>
<protein>
    <submittedName>
        <fullName evidence="2">Uncharacterized protein</fullName>
    </submittedName>
</protein>
<feature type="transmembrane region" description="Helical" evidence="1">
    <location>
        <begin position="105"/>
        <end position="124"/>
    </location>
</feature>
<feature type="transmembrane region" description="Helical" evidence="1">
    <location>
        <begin position="38"/>
        <end position="59"/>
    </location>
</feature>
<proteinExistence type="predicted"/>
<name>S9QAY8_CYSF2</name>